<dbReference type="InParanoid" id="A0A0L0HH75"/>
<dbReference type="AlphaFoldDB" id="A0A0L0HH75"/>
<dbReference type="Proteomes" id="UP000053201">
    <property type="component" value="Unassembled WGS sequence"/>
</dbReference>
<dbReference type="EMBL" id="KQ257456">
    <property type="protein sequence ID" value="KND00134.1"/>
    <property type="molecule type" value="Genomic_DNA"/>
</dbReference>
<comment type="similarity">
    <text evidence="2 5">Belongs to the RRS1 family.</text>
</comment>
<evidence type="ECO:0000313" key="7">
    <source>
        <dbReference type="EMBL" id="KND00134.1"/>
    </source>
</evidence>
<feature type="region of interest" description="Disordered" evidence="6">
    <location>
        <begin position="152"/>
        <end position="209"/>
    </location>
</feature>
<dbReference type="InterPro" id="IPR007023">
    <property type="entry name" value="Ribosom_reg"/>
</dbReference>
<dbReference type="GeneID" id="27687921"/>
<dbReference type="OMA" id="ACDKNRI"/>
<dbReference type="RefSeq" id="XP_016608173.1">
    <property type="nucleotide sequence ID" value="XM_016752710.1"/>
</dbReference>
<evidence type="ECO:0000256" key="5">
    <source>
        <dbReference type="RuleBase" id="RU364132"/>
    </source>
</evidence>
<dbReference type="eggNOG" id="KOG1765">
    <property type="taxonomic scope" value="Eukaryota"/>
</dbReference>
<comment type="function">
    <text evidence="5">Involved in ribosomal large subunit assembly.</text>
</comment>
<accession>A0A0L0HH75</accession>
<gene>
    <name evidence="7" type="ORF">SPPG_04476</name>
</gene>
<evidence type="ECO:0000256" key="2">
    <source>
        <dbReference type="ARBA" id="ARBA00010077"/>
    </source>
</evidence>
<evidence type="ECO:0000256" key="6">
    <source>
        <dbReference type="SAM" id="MobiDB-lite"/>
    </source>
</evidence>
<dbReference type="VEuPathDB" id="FungiDB:SPPG_04476"/>
<keyword evidence="3 5" id="KW-0690">Ribosome biogenesis</keyword>
<dbReference type="STRING" id="645134.A0A0L0HH75"/>
<dbReference type="OrthoDB" id="28455at2759"/>
<feature type="compositionally biased region" description="Basic and acidic residues" evidence="6">
    <location>
        <begin position="162"/>
        <end position="186"/>
    </location>
</feature>
<sequence>MDVVAQLQTLKDKYKSTEVEKAIPVDFDLRNLVAFDTNPVDHALLRSSPDTYLKNLAREGAQLLVNQIFGLPTETAQEGVFAKLPDATTQIPRAKPIPKEKALTRWENFAKTKGIQKRKTSRMVYDEGVGDYKPRWGYKGANQTTDDWLLEVPDNADPMEDQYEKRREEKKERVEKNKKQQRRNAEEASATAAGRNPREARKAEIQKKIVESKGSTASLGRFDAQLRNEDKIKIKRGKRKFEPATVDASIEKEGAMKVAKKVLKGEDGKVLNITKAVKQVHQKGGLRNVDMEEGKKKKRRTK</sequence>
<dbReference type="GO" id="GO:0005634">
    <property type="term" value="C:nucleus"/>
    <property type="evidence" value="ECO:0007669"/>
    <property type="project" value="UniProtKB-SubCell"/>
</dbReference>
<evidence type="ECO:0000256" key="4">
    <source>
        <dbReference type="ARBA" id="ARBA00023242"/>
    </source>
</evidence>
<feature type="compositionally biased region" description="Basic and acidic residues" evidence="6">
    <location>
        <begin position="196"/>
        <end position="209"/>
    </location>
</feature>
<evidence type="ECO:0000313" key="8">
    <source>
        <dbReference type="Proteomes" id="UP000053201"/>
    </source>
</evidence>
<organism evidence="7 8">
    <name type="scientific">Spizellomyces punctatus (strain DAOM BR117)</name>
    <dbReference type="NCBI Taxonomy" id="645134"/>
    <lineage>
        <taxon>Eukaryota</taxon>
        <taxon>Fungi</taxon>
        <taxon>Fungi incertae sedis</taxon>
        <taxon>Chytridiomycota</taxon>
        <taxon>Chytridiomycota incertae sedis</taxon>
        <taxon>Chytridiomycetes</taxon>
        <taxon>Spizellomycetales</taxon>
        <taxon>Spizellomycetaceae</taxon>
        <taxon>Spizellomyces</taxon>
    </lineage>
</organism>
<evidence type="ECO:0000256" key="1">
    <source>
        <dbReference type="ARBA" id="ARBA00004123"/>
    </source>
</evidence>
<keyword evidence="4 5" id="KW-0539">Nucleus</keyword>
<dbReference type="GO" id="GO:0042254">
    <property type="term" value="P:ribosome biogenesis"/>
    <property type="evidence" value="ECO:0007669"/>
    <property type="project" value="UniProtKB-KW"/>
</dbReference>
<dbReference type="Pfam" id="PF04939">
    <property type="entry name" value="RRS1"/>
    <property type="match status" value="1"/>
</dbReference>
<comment type="subcellular location">
    <subcellularLocation>
        <location evidence="1 5">Nucleus</location>
    </subcellularLocation>
</comment>
<evidence type="ECO:0000256" key="3">
    <source>
        <dbReference type="ARBA" id="ARBA00022517"/>
    </source>
</evidence>
<keyword evidence="8" id="KW-1185">Reference proteome</keyword>
<proteinExistence type="inferred from homology"/>
<reference evidence="7 8" key="1">
    <citation type="submission" date="2009-08" db="EMBL/GenBank/DDBJ databases">
        <title>The Genome Sequence of Spizellomyces punctatus strain DAOM BR117.</title>
        <authorList>
            <consortium name="The Broad Institute Genome Sequencing Platform"/>
            <person name="Russ C."/>
            <person name="Cuomo C."/>
            <person name="Shea T."/>
            <person name="Young S.K."/>
            <person name="Zeng Q."/>
            <person name="Koehrsen M."/>
            <person name="Haas B."/>
            <person name="Borodovsky M."/>
            <person name="Guigo R."/>
            <person name="Alvarado L."/>
            <person name="Berlin A."/>
            <person name="Bochicchio J."/>
            <person name="Borenstein D."/>
            <person name="Chapman S."/>
            <person name="Chen Z."/>
            <person name="Engels R."/>
            <person name="Freedman E."/>
            <person name="Gellesch M."/>
            <person name="Goldberg J."/>
            <person name="Griggs A."/>
            <person name="Gujja S."/>
            <person name="Heiman D."/>
            <person name="Hepburn T."/>
            <person name="Howarth C."/>
            <person name="Jen D."/>
            <person name="Larson L."/>
            <person name="Lewis B."/>
            <person name="Mehta T."/>
            <person name="Park D."/>
            <person name="Pearson M."/>
            <person name="Roberts A."/>
            <person name="Saif S."/>
            <person name="Shenoy N."/>
            <person name="Sisk P."/>
            <person name="Stolte C."/>
            <person name="Sykes S."/>
            <person name="Thomson T."/>
            <person name="Walk T."/>
            <person name="White J."/>
            <person name="Yandava C."/>
            <person name="Burger G."/>
            <person name="Gray M.W."/>
            <person name="Holland P.W.H."/>
            <person name="King N."/>
            <person name="Lang F.B.F."/>
            <person name="Roger A.J."/>
            <person name="Ruiz-Trillo I."/>
            <person name="Lander E."/>
            <person name="Nusbaum C."/>
        </authorList>
    </citation>
    <scope>NUCLEOTIDE SEQUENCE [LARGE SCALE GENOMIC DNA]</scope>
    <source>
        <strain evidence="7 8">DAOM BR117</strain>
    </source>
</reference>
<name>A0A0L0HH75_SPIPD</name>
<protein>
    <recommendedName>
        <fullName evidence="5">Ribosome biogenesis regulatory protein</fullName>
    </recommendedName>
</protein>